<dbReference type="InterPro" id="IPR036909">
    <property type="entry name" value="Cyt_c-like_dom_sf"/>
</dbReference>
<feature type="transmembrane region" description="Helical" evidence="9">
    <location>
        <begin position="12"/>
        <end position="30"/>
    </location>
</feature>
<evidence type="ECO:0000256" key="1">
    <source>
        <dbReference type="ARBA" id="ARBA00004418"/>
    </source>
</evidence>
<gene>
    <name evidence="11" type="ORF">IQ236_08635</name>
</gene>
<dbReference type="PROSITE" id="PS51007">
    <property type="entry name" value="CYTC"/>
    <property type="match status" value="2"/>
</dbReference>
<dbReference type="EMBL" id="JADEWU010000014">
    <property type="protein sequence ID" value="MBE9143289.1"/>
    <property type="molecule type" value="Genomic_DNA"/>
</dbReference>
<dbReference type="Proteomes" id="UP000640725">
    <property type="component" value="Unassembled WGS sequence"/>
</dbReference>
<reference evidence="11 12" key="1">
    <citation type="submission" date="2020-10" db="EMBL/GenBank/DDBJ databases">
        <authorList>
            <person name="Castelo-Branco R."/>
            <person name="Eusebio N."/>
            <person name="Adriana R."/>
            <person name="Vieira A."/>
            <person name="Brugerolle De Fraissinette N."/>
            <person name="Rezende De Castro R."/>
            <person name="Schneider M.P."/>
            <person name="Vasconcelos V."/>
            <person name="Leao P.N."/>
        </authorList>
    </citation>
    <scope>NUCLEOTIDE SEQUENCE [LARGE SCALE GENOMIC DNA]</scope>
    <source>
        <strain evidence="11 12">LEGE 06226</strain>
    </source>
</reference>
<keyword evidence="6" id="KW-0560">Oxidoreductase</keyword>
<keyword evidence="9" id="KW-1133">Transmembrane helix</keyword>
<keyword evidence="3 8" id="KW-0479">Metal-binding</keyword>
<dbReference type="PANTHER" id="PTHR30600:SF7">
    <property type="entry name" value="CYTOCHROME C PEROXIDASE-RELATED"/>
    <property type="match status" value="1"/>
</dbReference>
<dbReference type="GO" id="GO:0004601">
    <property type="term" value="F:peroxidase activity"/>
    <property type="evidence" value="ECO:0007669"/>
    <property type="project" value="UniProtKB-KW"/>
</dbReference>
<name>A0ABR9UA09_9CYAN</name>
<proteinExistence type="predicted"/>
<dbReference type="InterPro" id="IPR051395">
    <property type="entry name" value="Cytochrome_c_Peroxidase/MauG"/>
</dbReference>
<evidence type="ECO:0000256" key="6">
    <source>
        <dbReference type="ARBA" id="ARBA00023002"/>
    </source>
</evidence>
<dbReference type="InterPro" id="IPR009056">
    <property type="entry name" value="Cyt_c-like_dom"/>
</dbReference>
<sequence length="352" mass="39848">MIKIPLKSRFFKTFLLIILGLICGLLAWFWQSYKPQETAKLVAIPSSNSSQLRKEPIQPIPIHVDLNQQQVQLGRKLFYDVRLSQDNSIACVTCHQFNNGGIDRRVHSIGMGGNEGIINAPTVFNSSYNFKQFWDGRANSLEEQIQDALFSPEMGNASWSELMNKLQKIPSYITEFKEAYPDGMTPTNLKSAIAIFEQSLLTPNSRFDKFLRGDEKSINDQEKEGYRLFKAYGCIACHQGILLGGNMFQNLGLFGDYFKDRKPNISGEKPAITKADLGRYNVTRNLEDLHVFKVPSLRNIVLTPPYFHDGSVTTLDAAIKLMAQYQLGREIPQTDIDLIIQFLNTLTGELPK</sequence>
<dbReference type="PIRSF" id="PIRSF000294">
    <property type="entry name" value="Cytochrome-c_peroxidase"/>
    <property type="match status" value="1"/>
</dbReference>
<dbReference type="RefSeq" id="WP_193868881.1">
    <property type="nucleotide sequence ID" value="NZ_JADEWU010000014.1"/>
</dbReference>
<comment type="subcellular location">
    <subcellularLocation>
        <location evidence="1">Periplasm</location>
    </subcellularLocation>
</comment>
<evidence type="ECO:0000256" key="3">
    <source>
        <dbReference type="ARBA" id="ARBA00022723"/>
    </source>
</evidence>
<dbReference type="InterPro" id="IPR004852">
    <property type="entry name" value="Di-haem_cyt_c_peroxidsae"/>
</dbReference>
<feature type="domain" description="Cytochrome c" evidence="10">
    <location>
        <begin position="69"/>
        <end position="200"/>
    </location>
</feature>
<comment type="caution">
    <text evidence="11">The sequence shown here is derived from an EMBL/GenBank/DDBJ whole genome shotgun (WGS) entry which is preliminary data.</text>
</comment>
<evidence type="ECO:0000256" key="9">
    <source>
        <dbReference type="SAM" id="Phobius"/>
    </source>
</evidence>
<evidence type="ECO:0000313" key="11">
    <source>
        <dbReference type="EMBL" id="MBE9143289.1"/>
    </source>
</evidence>
<evidence type="ECO:0000256" key="5">
    <source>
        <dbReference type="ARBA" id="ARBA00022764"/>
    </source>
</evidence>
<organism evidence="11 12">
    <name type="scientific">Planktothrix mougeotii LEGE 06226</name>
    <dbReference type="NCBI Taxonomy" id="1828728"/>
    <lineage>
        <taxon>Bacteria</taxon>
        <taxon>Bacillati</taxon>
        <taxon>Cyanobacteriota</taxon>
        <taxon>Cyanophyceae</taxon>
        <taxon>Oscillatoriophycideae</taxon>
        <taxon>Oscillatoriales</taxon>
        <taxon>Microcoleaceae</taxon>
        <taxon>Planktothrix</taxon>
    </lineage>
</organism>
<dbReference type="SUPFAM" id="SSF46626">
    <property type="entry name" value="Cytochrome c"/>
    <property type="match status" value="2"/>
</dbReference>
<evidence type="ECO:0000256" key="2">
    <source>
        <dbReference type="ARBA" id="ARBA00022617"/>
    </source>
</evidence>
<evidence type="ECO:0000313" key="12">
    <source>
        <dbReference type="Proteomes" id="UP000640725"/>
    </source>
</evidence>
<keyword evidence="4" id="KW-0732">Signal</keyword>
<protein>
    <submittedName>
        <fullName evidence="11">Cytochrome-c peroxidase</fullName>
    </submittedName>
</protein>
<evidence type="ECO:0000256" key="4">
    <source>
        <dbReference type="ARBA" id="ARBA00022729"/>
    </source>
</evidence>
<dbReference type="Pfam" id="PF03150">
    <property type="entry name" value="CCP_MauG"/>
    <property type="match status" value="1"/>
</dbReference>
<keyword evidence="7 8" id="KW-0408">Iron</keyword>
<keyword evidence="9" id="KW-0812">Transmembrane</keyword>
<feature type="domain" description="Cytochrome c" evidence="10">
    <location>
        <begin position="220"/>
        <end position="347"/>
    </location>
</feature>
<dbReference type="PANTHER" id="PTHR30600">
    <property type="entry name" value="CYTOCHROME C PEROXIDASE-RELATED"/>
    <property type="match status" value="1"/>
</dbReference>
<keyword evidence="5" id="KW-0574">Periplasm</keyword>
<dbReference type="Gene3D" id="1.10.760.10">
    <property type="entry name" value="Cytochrome c-like domain"/>
    <property type="match status" value="2"/>
</dbReference>
<keyword evidence="2 8" id="KW-0349">Heme</keyword>
<evidence type="ECO:0000259" key="10">
    <source>
        <dbReference type="PROSITE" id="PS51007"/>
    </source>
</evidence>
<accession>A0ABR9UA09</accession>
<evidence type="ECO:0000256" key="7">
    <source>
        <dbReference type="ARBA" id="ARBA00023004"/>
    </source>
</evidence>
<keyword evidence="12" id="KW-1185">Reference proteome</keyword>
<keyword evidence="9" id="KW-0472">Membrane</keyword>
<keyword evidence="11" id="KW-0575">Peroxidase</keyword>
<dbReference type="InterPro" id="IPR026259">
    <property type="entry name" value="MauG/Cytc_peroxidase"/>
</dbReference>
<evidence type="ECO:0000256" key="8">
    <source>
        <dbReference type="PROSITE-ProRule" id="PRU00433"/>
    </source>
</evidence>